<evidence type="ECO:0000313" key="2">
    <source>
        <dbReference type="Proteomes" id="UP001396898"/>
    </source>
</evidence>
<comment type="caution">
    <text evidence="1">The sequence shown here is derived from an EMBL/GenBank/DDBJ whole genome shotgun (WGS) entry which is preliminary data.</text>
</comment>
<gene>
    <name evidence="1" type="ORF">PG991_010079</name>
</gene>
<reference evidence="1 2" key="1">
    <citation type="submission" date="2023-01" db="EMBL/GenBank/DDBJ databases">
        <title>Analysis of 21 Apiospora genomes using comparative genomics revels a genus with tremendous synthesis potential of carbohydrate active enzymes and secondary metabolites.</title>
        <authorList>
            <person name="Sorensen T."/>
        </authorList>
    </citation>
    <scope>NUCLEOTIDE SEQUENCE [LARGE SCALE GENOMIC DNA]</scope>
    <source>
        <strain evidence="1 2">CBS 20057</strain>
    </source>
</reference>
<keyword evidence="2" id="KW-1185">Reference proteome</keyword>
<dbReference type="EMBL" id="JAQQWI010000015">
    <property type="protein sequence ID" value="KAK8012704.1"/>
    <property type="molecule type" value="Genomic_DNA"/>
</dbReference>
<accession>A0ABR1RHE1</accession>
<sequence>MDTPTTAGSDMDPREFYENNVNAALQRSQEVFATPVLGTNLRLEMVARILIRRGEEILQYLERGDDAISSTDFAAKWEHVAGGVSALNYLSLQSRESEKAIHDLRAMHVHYLSLKYEYHSYKKYQRLQAMRRNTPGPVPSLEGRDLIGDLGHNLASHLLLDKKWWTRTSLELQQELNRHRRWEQHGPPKSKAPSAPKCTWLNGLLDLFYSKDTSTAVEIIRSALATEFEPFKAMSIRHAGLVNEGLDQLALDEVDRDLGLLMTWVPKEYDTEPLERAIVCYKDKILHYRYEVEVTRYRASVSRSQLGGQLRRKASGQRSCRHR</sequence>
<dbReference type="Proteomes" id="UP001396898">
    <property type="component" value="Unassembled WGS sequence"/>
</dbReference>
<evidence type="ECO:0000313" key="1">
    <source>
        <dbReference type="EMBL" id="KAK8012704.1"/>
    </source>
</evidence>
<name>A0ABR1RHE1_9PEZI</name>
<proteinExistence type="predicted"/>
<organism evidence="1 2">
    <name type="scientific">Apiospora marii</name>
    <dbReference type="NCBI Taxonomy" id="335849"/>
    <lineage>
        <taxon>Eukaryota</taxon>
        <taxon>Fungi</taxon>
        <taxon>Dikarya</taxon>
        <taxon>Ascomycota</taxon>
        <taxon>Pezizomycotina</taxon>
        <taxon>Sordariomycetes</taxon>
        <taxon>Xylariomycetidae</taxon>
        <taxon>Amphisphaeriales</taxon>
        <taxon>Apiosporaceae</taxon>
        <taxon>Apiospora</taxon>
    </lineage>
</organism>
<protein>
    <submittedName>
        <fullName evidence="1">Uncharacterized protein</fullName>
    </submittedName>
</protein>